<evidence type="ECO:0000256" key="12">
    <source>
        <dbReference type="ARBA" id="ARBA00023154"/>
    </source>
</evidence>
<comment type="pathway">
    <text evidence="2 16">Amino-acid biosynthesis; L-lysine biosynthesis via DAP pathway; (S)-tetrahydrodipicolinate from L-aspartate: step 1/4.</text>
</comment>
<feature type="binding site" evidence="14">
    <location>
        <begin position="7"/>
        <end position="10"/>
    </location>
    <ligand>
        <name>ATP</name>
        <dbReference type="ChEBI" id="CHEBI:30616"/>
    </ligand>
</feature>
<dbReference type="Proteomes" id="UP000050277">
    <property type="component" value="Unassembled WGS sequence"/>
</dbReference>
<evidence type="ECO:0000256" key="1">
    <source>
        <dbReference type="ARBA" id="ARBA00003121"/>
    </source>
</evidence>
<dbReference type="InterPro" id="IPR054352">
    <property type="entry name" value="ACT_Aspartokinase"/>
</dbReference>
<evidence type="ECO:0000256" key="4">
    <source>
        <dbReference type="ARBA" id="ARBA00005139"/>
    </source>
</evidence>
<evidence type="ECO:0000256" key="5">
    <source>
        <dbReference type="ARBA" id="ARBA00010122"/>
    </source>
</evidence>
<dbReference type="InterPro" id="IPR001048">
    <property type="entry name" value="Asp/Glu/Uridylate_kinase"/>
</dbReference>
<dbReference type="SUPFAM" id="SSF55021">
    <property type="entry name" value="ACT-like"/>
    <property type="match status" value="2"/>
</dbReference>
<evidence type="ECO:0000256" key="14">
    <source>
        <dbReference type="PIRSR" id="PIRSR000726-1"/>
    </source>
</evidence>
<evidence type="ECO:0000256" key="7">
    <source>
        <dbReference type="ARBA" id="ARBA00022679"/>
    </source>
</evidence>
<dbReference type="STRING" id="70996.SE18_12725"/>
<dbReference type="PROSITE" id="PS00324">
    <property type="entry name" value="ASPARTOKINASE"/>
    <property type="match status" value="1"/>
</dbReference>
<keyword evidence="6 16" id="KW-0028">Amino-acid biosynthesis</keyword>
<dbReference type="UniPathway" id="UPA00051">
    <property type="reaction ID" value="UER00462"/>
</dbReference>
<keyword evidence="8 14" id="KW-0547">Nucleotide-binding</keyword>
<keyword evidence="11" id="KW-0220">Diaminopimelate biosynthesis</keyword>
<evidence type="ECO:0000313" key="19">
    <source>
        <dbReference type="Proteomes" id="UP000050277"/>
    </source>
</evidence>
<name>A0A0P6YA28_9CHLR</name>
<dbReference type="GO" id="GO:0009088">
    <property type="term" value="P:threonine biosynthetic process"/>
    <property type="evidence" value="ECO:0007669"/>
    <property type="project" value="UniProtKB-UniPathway"/>
</dbReference>
<dbReference type="UniPathway" id="UPA00050">
    <property type="reaction ID" value="UER00461"/>
</dbReference>
<evidence type="ECO:0000256" key="9">
    <source>
        <dbReference type="ARBA" id="ARBA00022777"/>
    </source>
</evidence>
<dbReference type="GO" id="GO:0005524">
    <property type="term" value="F:ATP binding"/>
    <property type="evidence" value="ECO:0007669"/>
    <property type="project" value="UniProtKB-KW"/>
</dbReference>
<comment type="catalytic activity">
    <reaction evidence="13 15">
        <text>L-aspartate + ATP = 4-phospho-L-aspartate + ADP</text>
        <dbReference type="Rhea" id="RHEA:23776"/>
        <dbReference type="ChEBI" id="CHEBI:29991"/>
        <dbReference type="ChEBI" id="CHEBI:30616"/>
        <dbReference type="ChEBI" id="CHEBI:57535"/>
        <dbReference type="ChEBI" id="CHEBI:456216"/>
        <dbReference type="EC" id="2.7.2.4"/>
    </reaction>
</comment>
<sequence length="478" mass="50055">MRLLVTKFGGTSVGSAEAIRGLTAITTTNRTTWDHVVVVVSALSGVTDKLLNIVRVAQTTGDAVAVATLHEELRQRHHTVIGELLDAEQAAIQAEIDGLLAECARLCEGVRVLGELTPRTLDAIAGLGERMSARIVAATLRSQGVPAQHFDASDLIVTDDRYQDASPLMAETTERTTATLGPILEQSITPVVTGFIGATLAGVKTTLGRGGSDWSAAILGAALEASEVWIYTDVDGVMTADPRIAPDAHVISTLSYNEISELAYYGAKVLHPKTIRPVVERGIPLRVKNTFNPSHAGTVIVGKTAPIVGAIKAVTAIHNLTMITVAGRGMLGVPGIAARTFGAVAREDASILMISQASSEQSICFVIPDGGAKRVVESLNQELAVELERRDIDTIALEEGVSIITAVGAGMRGTTGVAKRVFSAIGDAEINVIAIAQGSSECAISLVVSGDSAKAGVRAIHALTYRETINAQHRAPCE</sequence>
<dbReference type="InterPro" id="IPR036393">
    <property type="entry name" value="AceGlu_kinase-like_sf"/>
</dbReference>
<protein>
    <recommendedName>
        <fullName evidence="15">Aspartokinase</fullName>
        <ecNumber evidence="15">2.7.2.4</ecNumber>
    </recommendedName>
</protein>
<reference evidence="18 19" key="1">
    <citation type="submission" date="2015-07" db="EMBL/GenBank/DDBJ databases">
        <title>Whole genome sequence of Herpetosiphon geysericola DSM 7119.</title>
        <authorList>
            <person name="Hemp J."/>
            <person name="Ward L.M."/>
            <person name="Pace L.A."/>
            <person name="Fischer W.W."/>
        </authorList>
    </citation>
    <scope>NUCLEOTIDE SEQUENCE [LARGE SCALE GENOMIC DNA]</scope>
    <source>
        <strain evidence="18 19">DSM 7119</strain>
    </source>
</reference>
<dbReference type="InterPro" id="IPR001341">
    <property type="entry name" value="Asp_kinase"/>
</dbReference>
<dbReference type="FunFam" id="3.30.2130.10:FF:000001">
    <property type="entry name" value="Bifunctional aspartokinase/homoserine dehydrogenase"/>
    <property type="match status" value="1"/>
</dbReference>
<dbReference type="GO" id="GO:0005829">
    <property type="term" value="C:cytosol"/>
    <property type="evidence" value="ECO:0007669"/>
    <property type="project" value="TreeGrafter"/>
</dbReference>
<keyword evidence="19" id="KW-1185">Reference proteome</keyword>
<evidence type="ECO:0000313" key="18">
    <source>
        <dbReference type="EMBL" id="KPL86857.1"/>
    </source>
</evidence>
<organism evidence="18 19">
    <name type="scientific">Herpetosiphon geysericola</name>
    <dbReference type="NCBI Taxonomy" id="70996"/>
    <lineage>
        <taxon>Bacteria</taxon>
        <taxon>Bacillati</taxon>
        <taxon>Chloroflexota</taxon>
        <taxon>Chloroflexia</taxon>
        <taxon>Herpetosiphonales</taxon>
        <taxon>Herpetosiphonaceae</taxon>
        <taxon>Herpetosiphon</taxon>
    </lineage>
</organism>
<dbReference type="NCBIfam" id="TIGR00657">
    <property type="entry name" value="asp_kinases"/>
    <property type="match status" value="1"/>
</dbReference>
<dbReference type="Pfam" id="PF00696">
    <property type="entry name" value="AA_kinase"/>
    <property type="match status" value="1"/>
</dbReference>
<feature type="binding site" evidence="14">
    <location>
        <begin position="268"/>
        <end position="269"/>
    </location>
    <ligand>
        <name>ATP</name>
        <dbReference type="ChEBI" id="CHEBI:30616"/>
    </ligand>
</feature>
<dbReference type="PANTHER" id="PTHR21499:SF3">
    <property type="entry name" value="ASPARTOKINASE"/>
    <property type="match status" value="1"/>
</dbReference>
<evidence type="ECO:0000256" key="13">
    <source>
        <dbReference type="ARBA" id="ARBA00047872"/>
    </source>
</evidence>
<dbReference type="UniPathway" id="UPA00034">
    <property type="reaction ID" value="UER00015"/>
</dbReference>
<feature type="binding site" evidence="14">
    <location>
        <position position="47"/>
    </location>
    <ligand>
        <name>substrate</name>
    </ligand>
</feature>
<feature type="binding site" evidence="14">
    <location>
        <begin position="232"/>
        <end position="233"/>
    </location>
    <ligand>
        <name>ATP</name>
        <dbReference type="ChEBI" id="CHEBI:30616"/>
    </ligand>
</feature>
<dbReference type="GO" id="GO:0009089">
    <property type="term" value="P:lysine biosynthetic process via diaminopimelate"/>
    <property type="evidence" value="ECO:0007669"/>
    <property type="project" value="UniProtKB-UniPathway"/>
</dbReference>
<comment type="function">
    <text evidence="1">Catalyzes the phosphorylation of the beta-carboxyl group of aspartic acid with ATP to yield 4-phospho-L-aspartate, which is involved in the branched biosynthetic pathway leading to the biosynthesis of amino acids threonine, isoleucine and methionine.</text>
</comment>
<dbReference type="AlphaFoldDB" id="A0A0P6YA28"/>
<dbReference type="Pfam" id="PF22468">
    <property type="entry name" value="ACT_9"/>
    <property type="match status" value="2"/>
</dbReference>
<evidence type="ECO:0000256" key="16">
    <source>
        <dbReference type="RuleBase" id="RU004249"/>
    </source>
</evidence>
<dbReference type="Gene3D" id="3.30.2130.10">
    <property type="entry name" value="VC0802-like"/>
    <property type="match status" value="1"/>
</dbReference>
<dbReference type="CDD" id="cd04924">
    <property type="entry name" value="ACT_AK-Arch_2"/>
    <property type="match status" value="1"/>
</dbReference>
<comment type="caution">
    <text evidence="18">The sequence shown here is derived from an EMBL/GenBank/DDBJ whole genome shotgun (WGS) entry which is preliminary data.</text>
</comment>
<dbReference type="EC" id="2.7.2.4" evidence="15"/>
<feature type="domain" description="ACT" evidence="17">
    <location>
        <begin position="325"/>
        <end position="397"/>
    </location>
</feature>
<dbReference type="PATRIC" id="fig|70996.4.peg.4232"/>
<dbReference type="InterPro" id="IPR018042">
    <property type="entry name" value="Aspartate_kinase_CS"/>
</dbReference>
<evidence type="ECO:0000256" key="10">
    <source>
        <dbReference type="ARBA" id="ARBA00022840"/>
    </source>
</evidence>
<comment type="similarity">
    <text evidence="5 15">Belongs to the aspartokinase family.</text>
</comment>
<keyword evidence="12" id="KW-0457">Lysine biosynthesis</keyword>
<evidence type="ECO:0000256" key="3">
    <source>
        <dbReference type="ARBA" id="ARBA00004986"/>
    </source>
</evidence>
<dbReference type="Gene3D" id="3.40.1160.10">
    <property type="entry name" value="Acetylglutamate kinase-like"/>
    <property type="match status" value="1"/>
</dbReference>
<evidence type="ECO:0000256" key="15">
    <source>
        <dbReference type="RuleBase" id="RU003448"/>
    </source>
</evidence>
<evidence type="ECO:0000256" key="6">
    <source>
        <dbReference type="ARBA" id="ARBA00022605"/>
    </source>
</evidence>
<dbReference type="InterPro" id="IPR002912">
    <property type="entry name" value="ACT_dom"/>
</dbReference>
<keyword evidence="10 14" id="KW-0067">ATP-binding</keyword>
<evidence type="ECO:0000256" key="2">
    <source>
        <dbReference type="ARBA" id="ARBA00004766"/>
    </source>
</evidence>
<evidence type="ECO:0000259" key="17">
    <source>
        <dbReference type="PROSITE" id="PS51671"/>
    </source>
</evidence>
<dbReference type="InterPro" id="IPR045865">
    <property type="entry name" value="ACT-like_dom_sf"/>
</dbReference>
<keyword evidence="7 15" id="KW-0808">Transferase</keyword>
<comment type="pathway">
    <text evidence="3 16">Amino-acid biosynthesis; L-methionine biosynthesis via de novo pathway; L-homoserine from L-aspartate: step 1/3.</text>
</comment>
<dbReference type="CDD" id="cd04921">
    <property type="entry name" value="ACT_AKi-HSDH-ThrA-like_1"/>
    <property type="match status" value="1"/>
</dbReference>
<dbReference type="Gene3D" id="3.30.70.260">
    <property type="match status" value="1"/>
</dbReference>
<dbReference type="OrthoDB" id="9799110at2"/>
<feature type="binding site" evidence="14">
    <location>
        <position position="129"/>
    </location>
    <ligand>
        <name>substrate</name>
    </ligand>
</feature>
<dbReference type="GO" id="GO:0019877">
    <property type="term" value="P:diaminopimelate biosynthetic process"/>
    <property type="evidence" value="ECO:0007669"/>
    <property type="project" value="UniProtKB-KW"/>
</dbReference>
<dbReference type="GO" id="GO:0009090">
    <property type="term" value="P:homoserine biosynthetic process"/>
    <property type="evidence" value="ECO:0007669"/>
    <property type="project" value="TreeGrafter"/>
</dbReference>
<dbReference type="CDD" id="cd04243">
    <property type="entry name" value="AAK_AK-HSDH-like"/>
    <property type="match status" value="1"/>
</dbReference>
<dbReference type="EMBL" id="LGKP01000021">
    <property type="protein sequence ID" value="KPL86857.1"/>
    <property type="molecule type" value="Genomic_DNA"/>
</dbReference>
<feature type="binding site" evidence="14">
    <location>
        <position position="243"/>
    </location>
    <ligand>
        <name>ATP</name>
        <dbReference type="ChEBI" id="CHEBI:30616"/>
    </ligand>
</feature>
<keyword evidence="9 15" id="KW-0418">Kinase</keyword>
<dbReference type="GO" id="GO:0004072">
    <property type="term" value="F:aspartate kinase activity"/>
    <property type="evidence" value="ECO:0007669"/>
    <property type="project" value="UniProtKB-EC"/>
</dbReference>
<dbReference type="SUPFAM" id="SSF53633">
    <property type="entry name" value="Carbamate kinase-like"/>
    <property type="match status" value="1"/>
</dbReference>
<comment type="pathway">
    <text evidence="4 16">Amino-acid biosynthesis; L-threonine biosynthesis; L-threonine from L-aspartate: step 1/5.</text>
</comment>
<dbReference type="InterPro" id="IPR005260">
    <property type="entry name" value="Asp_kin_monofn"/>
</dbReference>
<evidence type="ECO:0000256" key="11">
    <source>
        <dbReference type="ARBA" id="ARBA00022915"/>
    </source>
</evidence>
<dbReference type="PIRSF" id="PIRSF000726">
    <property type="entry name" value="Asp_kin"/>
    <property type="match status" value="1"/>
</dbReference>
<accession>A0A0P6YA28</accession>
<gene>
    <name evidence="18" type="ORF">SE18_12725</name>
</gene>
<proteinExistence type="inferred from homology"/>
<evidence type="ECO:0000256" key="8">
    <source>
        <dbReference type="ARBA" id="ARBA00022741"/>
    </source>
</evidence>
<dbReference type="PANTHER" id="PTHR21499">
    <property type="entry name" value="ASPARTATE KINASE"/>
    <property type="match status" value="1"/>
</dbReference>
<dbReference type="RefSeq" id="WP_054534871.1">
    <property type="nucleotide sequence ID" value="NZ_LGKP01000021.1"/>
</dbReference>
<dbReference type="PROSITE" id="PS51671">
    <property type="entry name" value="ACT"/>
    <property type="match status" value="1"/>
</dbReference>